<evidence type="ECO:0000313" key="1">
    <source>
        <dbReference type="EMBL" id="UVC49818.1"/>
    </source>
</evidence>
<gene>
    <name evidence="1" type="ORF">MACK_003933</name>
</gene>
<evidence type="ECO:0000313" key="2">
    <source>
        <dbReference type="Proteomes" id="UP000244811"/>
    </source>
</evidence>
<organism evidence="1 2">
    <name type="scientific">Theileria orientalis</name>
    <dbReference type="NCBI Taxonomy" id="68886"/>
    <lineage>
        <taxon>Eukaryota</taxon>
        <taxon>Sar</taxon>
        <taxon>Alveolata</taxon>
        <taxon>Apicomplexa</taxon>
        <taxon>Aconoidasida</taxon>
        <taxon>Piroplasmida</taxon>
        <taxon>Theileriidae</taxon>
        <taxon>Theileria</taxon>
    </lineage>
</organism>
<dbReference type="Proteomes" id="UP000244811">
    <property type="component" value="Chromosome 3"/>
</dbReference>
<name>A0A976SJ58_THEOR</name>
<reference evidence="1" key="1">
    <citation type="submission" date="2022-07" db="EMBL/GenBank/DDBJ databases">
        <title>Evaluation of T. orientalis genome assembly methods using nanopore sequencing and analysis of variation between genomes.</title>
        <authorList>
            <person name="Yam J."/>
            <person name="Micallef M.L."/>
            <person name="Liu M."/>
            <person name="Djordjevic S.P."/>
            <person name="Bogema D.R."/>
            <person name="Jenkins C."/>
        </authorList>
    </citation>
    <scope>NUCLEOTIDE SEQUENCE</scope>
    <source>
        <strain evidence="1">Goon Nure</strain>
    </source>
</reference>
<accession>A0A976SJ58</accession>
<dbReference type="EMBL" id="CP056070">
    <property type="protein sequence ID" value="UVC49818.1"/>
    <property type="molecule type" value="Genomic_DNA"/>
</dbReference>
<sequence>MDSETDRIPIIEVCEVEIGTENRPKEY</sequence>
<proteinExistence type="predicted"/>
<protein>
    <submittedName>
        <fullName evidence="1">Uncharacterized protein</fullName>
    </submittedName>
</protein>
<dbReference type="AlphaFoldDB" id="A0A976SJ58"/>